<evidence type="ECO:0000313" key="5">
    <source>
        <dbReference type="Proteomes" id="UP001438112"/>
    </source>
</evidence>
<dbReference type="SUPFAM" id="SSF55729">
    <property type="entry name" value="Acyl-CoA N-acyltransferases (Nat)"/>
    <property type="match status" value="1"/>
</dbReference>
<dbReference type="Pfam" id="PF00583">
    <property type="entry name" value="Acetyltransf_1"/>
    <property type="match status" value="1"/>
</dbReference>
<accession>A0ABP9ZFU0</accession>
<organism evidence="4 5">
    <name type="scientific">Apilactobacillus apinorum</name>
    <dbReference type="NCBI Taxonomy" id="1218495"/>
    <lineage>
        <taxon>Bacteria</taxon>
        <taxon>Bacillati</taxon>
        <taxon>Bacillota</taxon>
        <taxon>Bacilli</taxon>
        <taxon>Lactobacillales</taxon>
        <taxon>Lactobacillaceae</taxon>
        <taxon>Apilactobacillus</taxon>
    </lineage>
</organism>
<dbReference type="InterPro" id="IPR051556">
    <property type="entry name" value="N-term/lysine_N-AcTrnsfr"/>
</dbReference>
<dbReference type="InterPro" id="IPR000182">
    <property type="entry name" value="GNAT_dom"/>
</dbReference>
<dbReference type="EMBL" id="BAABVV010000010">
    <property type="protein sequence ID" value="GAA6113664.1"/>
    <property type="molecule type" value="Genomic_DNA"/>
</dbReference>
<protein>
    <submittedName>
        <fullName evidence="4">Spermidine/spermine N(1)-acetyltransferase</fullName>
    </submittedName>
</protein>
<dbReference type="PANTHER" id="PTHR42919">
    <property type="entry name" value="N-ALPHA-ACETYLTRANSFERASE"/>
    <property type="match status" value="1"/>
</dbReference>
<evidence type="ECO:0000256" key="2">
    <source>
        <dbReference type="ARBA" id="ARBA00023315"/>
    </source>
</evidence>
<dbReference type="InterPro" id="IPR016181">
    <property type="entry name" value="Acyl_CoA_acyltransferase"/>
</dbReference>
<name>A0ABP9ZFU0_9LACO</name>
<reference evidence="4 5" key="1">
    <citation type="submission" date="2024-03" db="EMBL/GenBank/DDBJ databases">
        <title>Inconsistent identification of Apilactobacillus kunkeei-related strains obtained by well-developed overall genome related indices.</title>
        <authorList>
            <person name="Maeno S."/>
            <person name="Endo A."/>
        </authorList>
    </citation>
    <scope>NUCLEOTIDE SEQUENCE [LARGE SCALE GENOMIC DNA]</scope>
    <source>
        <strain evidence="4 5">20H-10</strain>
    </source>
</reference>
<sequence>MTISMKKITTEDVETLQKISIKTFDDTFGEFNSKSDLEKMYETNYSKEQLSQEINDDNSDFEFIFVDNQLAGYLKINFSEAQSEEMGNDFEEVERIYILKEFKRRGLGTHLMNYALDEGRKKNKKEIWLGVWENNINAIKFYEEKGFKPFSEHVFTVGSDKQKDILMKKNIKKEP</sequence>
<keyword evidence="5" id="KW-1185">Reference proteome</keyword>
<dbReference type="PROSITE" id="PS51186">
    <property type="entry name" value="GNAT"/>
    <property type="match status" value="1"/>
</dbReference>
<evidence type="ECO:0000259" key="3">
    <source>
        <dbReference type="PROSITE" id="PS51186"/>
    </source>
</evidence>
<dbReference type="CDD" id="cd04301">
    <property type="entry name" value="NAT_SF"/>
    <property type="match status" value="1"/>
</dbReference>
<gene>
    <name evidence="4" type="primary">paiA</name>
    <name evidence="4" type="ORF">AP20H10_00270</name>
</gene>
<dbReference type="PANTHER" id="PTHR42919:SF8">
    <property type="entry name" value="N-ALPHA-ACETYLTRANSFERASE 50"/>
    <property type="match status" value="1"/>
</dbReference>
<comment type="caution">
    <text evidence="4">The sequence shown here is derived from an EMBL/GenBank/DDBJ whole genome shotgun (WGS) entry which is preliminary data.</text>
</comment>
<keyword evidence="1" id="KW-0808">Transferase</keyword>
<dbReference type="Proteomes" id="UP001438112">
    <property type="component" value="Unassembled WGS sequence"/>
</dbReference>
<keyword evidence="2" id="KW-0012">Acyltransferase</keyword>
<proteinExistence type="predicted"/>
<dbReference type="Gene3D" id="3.40.630.30">
    <property type="match status" value="1"/>
</dbReference>
<evidence type="ECO:0000256" key="1">
    <source>
        <dbReference type="ARBA" id="ARBA00022679"/>
    </source>
</evidence>
<evidence type="ECO:0000313" key="4">
    <source>
        <dbReference type="EMBL" id="GAA6113664.1"/>
    </source>
</evidence>
<dbReference type="RefSeq" id="WP_293793345.1">
    <property type="nucleotide sequence ID" value="NZ_BAABVU010000017.1"/>
</dbReference>
<feature type="domain" description="N-acetyltransferase" evidence="3">
    <location>
        <begin position="3"/>
        <end position="172"/>
    </location>
</feature>